<feature type="transmembrane region" description="Helical" evidence="1">
    <location>
        <begin position="75"/>
        <end position="94"/>
    </location>
</feature>
<protein>
    <submittedName>
        <fullName evidence="2">Uncharacterized protein</fullName>
    </submittedName>
</protein>
<feature type="transmembrane region" description="Helical" evidence="1">
    <location>
        <begin position="229"/>
        <end position="252"/>
    </location>
</feature>
<feature type="transmembrane region" description="Helical" evidence="1">
    <location>
        <begin position="310"/>
        <end position="330"/>
    </location>
</feature>
<feature type="transmembrane region" description="Helical" evidence="1">
    <location>
        <begin position="41"/>
        <end position="63"/>
    </location>
</feature>
<keyword evidence="1" id="KW-0472">Membrane</keyword>
<feature type="transmembrane region" description="Helical" evidence="1">
    <location>
        <begin position="184"/>
        <end position="200"/>
    </location>
</feature>
<sequence length="392" mass="45237">MDAIIDPNNRVLHLKYVLFGLVILIWGSGKLFERLELPPRRLIYIILFVSFFMPFYALSMGLINNFLQNTDLQAIVYFNSFFFFLLIFIIYDTGFDLTKVINRSTLLIIVITLGIYCFFILQPSMYLVLTKYLVIDKNIAVFGLRKYGPITMLMIYFRTSPLLVFPLAYFLQRILMDKTSKARFIHYFILTAIIVTLFLSGTRANLVSLLFIILFYVCLWTFKKSKPAFILLSLVLSLVFIYEVSTILTILFDKSEISNSVKLGHFESYLDYFSKNGLQLFFGQGFGGAFYSSGFNKLTTVTELTYLETIRVWGLPITFIFILILILPIIKDIRDKNFSSVSVAYIAYLFIAGTNPFLFSSTGMMVLVYVFSRSFMVTNSENRIVVNGVKQF</sequence>
<feature type="transmembrane region" description="Helical" evidence="1">
    <location>
        <begin position="342"/>
        <end position="371"/>
    </location>
</feature>
<organism evidence="2 3">
    <name type="scientific">Draconibacterium sediminis</name>
    <dbReference type="NCBI Taxonomy" id="1544798"/>
    <lineage>
        <taxon>Bacteria</taxon>
        <taxon>Pseudomonadati</taxon>
        <taxon>Bacteroidota</taxon>
        <taxon>Bacteroidia</taxon>
        <taxon>Marinilabiliales</taxon>
        <taxon>Prolixibacteraceae</taxon>
        <taxon>Draconibacterium</taxon>
    </lineage>
</organism>
<gene>
    <name evidence="2" type="ORF">LH29_12580</name>
</gene>
<keyword evidence="3" id="KW-1185">Reference proteome</keyword>
<proteinExistence type="predicted"/>
<feature type="transmembrane region" description="Helical" evidence="1">
    <location>
        <begin position="12"/>
        <end position="29"/>
    </location>
</feature>
<evidence type="ECO:0000313" key="3">
    <source>
        <dbReference type="Proteomes" id="UP000032544"/>
    </source>
</evidence>
<dbReference type="Proteomes" id="UP000032544">
    <property type="component" value="Unassembled WGS sequence"/>
</dbReference>
<accession>A0A0D8JA79</accession>
<name>A0A0D8JA79_9BACT</name>
<keyword evidence="1" id="KW-1133">Transmembrane helix</keyword>
<feature type="transmembrane region" description="Helical" evidence="1">
    <location>
        <begin position="149"/>
        <end position="172"/>
    </location>
</feature>
<reference evidence="2 3" key="1">
    <citation type="submission" date="2014-09" db="EMBL/GenBank/DDBJ databases">
        <title>Draft Genome Sequence of Draconibacterium sp. JN14CK-3.</title>
        <authorList>
            <person name="Dong C."/>
            <person name="Lai Q."/>
            <person name="Shao Z."/>
        </authorList>
    </citation>
    <scope>NUCLEOTIDE SEQUENCE [LARGE SCALE GENOMIC DNA]</scope>
    <source>
        <strain evidence="2 3">JN14CK-3</strain>
    </source>
</reference>
<comment type="caution">
    <text evidence="2">The sequence shown here is derived from an EMBL/GenBank/DDBJ whole genome shotgun (WGS) entry which is preliminary data.</text>
</comment>
<dbReference type="STRING" id="1544798.LH29_12580"/>
<keyword evidence="1" id="KW-0812">Transmembrane</keyword>
<feature type="transmembrane region" description="Helical" evidence="1">
    <location>
        <begin position="206"/>
        <end position="222"/>
    </location>
</feature>
<dbReference type="AlphaFoldDB" id="A0A0D8JA79"/>
<evidence type="ECO:0000256" key="1">
    <source>
        <dbReference type="SAM" id="Phobius"/>
    </source>
</evidence>
<dbReference type="EMBL" id="JRHC01000002">
    <property type="protein sequence ID" value="KJF43895.1"/>
    <property type="molecule type" value="Genomic_DNA"/>
</dbReference>
<evidence type="ECO:0000313" key="2">
    <source>
        <dbReference type="EMBL" id="KJF43895.1"/>
    </source>
</evidence>
<feature type="transmembrane region" description="Helical" evidence="1">
    <location>
        <begin position="106"/>
        <end position="129"/>
    </location>
</feature>